<feature type="transmembrane region" description="Helical" evidence="1">
    <location>
        <begin position="20"/>
        <end position="43"/>
    </location>
</feature>
<keyword evidence="1" id="KW-0472">Membrane</keyword>
<evidence type="ECO:0000313" key="2">
    <source>
        <dbReference type="EMBL" id="KAK3852668.1"/>
    </source>
</evidence>
<accession>A0AAE1BLD9</accession>
<protein>
    <submittedName>
        <fullName evidence="2">Uncharacterized protein</fullName>
    </submittedName>
</protein>
<gene>
    <name evidence="2" type="ORF">Pcinc_040756</name>
</gene>
<name>A0AAE1BLD9_PETCI</name>
<dbReference type="EMBL" id="JAWQEG010007306">
    <property type="protein sequence ID" value="KAK3852668.1"/>
    <property type="molecule type" value="Genomic_DNA"/>
</dbReference>
<proteinExistence type="predicted"/>
<keyword evidence="3" id="KW-1185">Reference proteome</keyword>
<sequence>MASLAFSVGQLTLPVTTLDHFQATAVLHIVSGGIGVVLTVSVVTHNAAVKSVLDLINGLGESRVLHFVLSEDFVHAVTDEGFSLVWCTHAVGYQG</sequence>
<dbReference type="Proteomes" id="UP001286313">
    <property type="component" value="Unassembled WGS sequence"/>
</dbReference>
<keyword evidence="1" id="KW-1133">Transmembrane helix</keyword>
<reference evidence="2" key="1">
    <citation type="submission" date="2023-10" db="EMBL/GenBank/DDBJ databases">
        <title>Genome assemblies of two species of porcelain crab, Petrolisthes cinctipes and Petrolisthes manimaculis (Anomura: Porcellanidae).</title>
        <authorList>
            <person name="Angst P."/>
        </authorList>
    </citation>
    <scope>NUCLEOTIDE SEQUENCE</scope>
    <source>
        <strain evidence="2">PB745_01</strain>
        <tissue evidence="2">Gill</tissue>
    </source>
</reference>
<comment type="caution">
    <text evidence="2">The sequence shown here is derived from an EMBL/GenBank/DDBJ whole genome shotgun (WGS) entry which is preliminary data.</text>
</comment>
<evidence type="ECO:0000256" key="1">
    <source>
        <dbReference type="SAM" id="Phobius"/>
    </source>
</evidence>
<evidence type="ECO:0000313" key="3">
    <source>
        <dbReference type="Proteomes" id="UP001286313"/>
    </source>
</evidence>
<dbReference type="AlphaFoldDB" id="A0AAE1BLD9"/>
<keyword evidence="1" id="KW-0812">Transmembrane</keyword>
<organism evidence="2 3">
    <name type="scientific">Petrolisthes cinctipes</name>
    <name type="common">Flat porcelain crab</name>
    <dbReference type="NCBI Taxonomy" id="88211"/>
    <lineage>
        <taxon>Eukaryota</taxon>
        <taxon>Metazoa</taxon>
        <taxon>Ecdysozoa</taxon>
        <taxon>Arthropoda</taxon>
        <taxon>Crustacea</taxon>
        <taxon>Multicrustacea</taxon>
        <taxon>Malacostraca</taxon>
        <taxon>Eumalacostraca</taxon>
        <taxon>Eucarida</taxon>
        <taxon>Decapoda</taxon>
        <taxon>Pleocyemata</taxon>
        <taxon>Anomura</taxon>
        <taxon>Galatheoidea</taxon>
        <taxon>Porcellanidae</taxon>
        <taxon>Petrolisthes</taxon>
    </lineage>
</organism>